<dbReference type="GO" id="GO:0034976">
    <property type="term" value="P:response to endoplasmic reticulum stress"/>
    <property type="evidence" value="ECO:0007669"/>
    <property type="project" value="TreeGrafter"/>
</dbReference>
<evidence type="ECO:0000256" key="5">
    <source>
        <dbReference type="ARBA" id="ARBA00022824"/>
    </source>
</evidence>
<evidence type="ECO:0000313" key="10">
    <source>
        <dbReference type="Proteomes" id="UP000000759"/>
    </source>
</evidence>
<reference evidence="10" key="2">
    <citation type="submission" date="2008-08" db="EMBL/GenBank/DDBJ databases">
        <authorList>
            <consortium name="Diatom Consortium"/>
            <person name="Grigoriev I."/>
            <person name="Grimwood J."/>
            <person name="Kuo A."/>
            <person name="Otillar R.P."/>
            <person name="Salamov A."/>
            <person name="Detter J.C."/>
            <person name="Lindquist E."/>
            <person name="Shapiro H."/>
            <person name="Lucas S."/>
            <person name="Glavina del Rio T."/>
            <person name="Pitluck S."/>
            <person name="Rokhsar D."/>
            <person name="Bowler C."/>
        </authorList>
    </citation>
    <scope>GENOME REANNOTATION</scope>
    <source>
        <strain evidence="10">CCAP 1055/1</strain>
    </source>
</reference>
<dbReference type="PaxDb" id="2850-Phatr44590"/>
<keyword evidence="10" id="KW-1185">Reference proteome</keyword>
<dbReference type="InParanoid" id="B7FUL3"/>
<dbReference type="AlphaFoldDB" id="B7FUL3"/>
<feature type="transmembrane region" description="Helical" evidence="8">
    <location>
        <begin position="29"/>
        <end position="51"/>
    </location>
</feature>
<keyword evidence="6" id="KW-0413">Isomerase</keyword>
<evidence type="ECO:0000256" key="2">
    <source>
        <dbReference type="ARBA" id="ARBA00004319"/>
    </source>
</evidence>
<dbReference type="GeneID" id="7198092"/>
<evidence type="ECO:0000256" key="4">
    <source>
        <dbReference type="ARBA" id="ARBA00012723"/>
    </source>
</evidence>
<sequence length="670" mass="76101">MTGKKRKCLTMVAQNNYWYYQKWPGTSKAIGFLNFRVTVILAFLFCGWICFSAEANEEFTNFGNILEEDDVGTDPAFSHQREDHVFRLSSIESIVSLNHQTRNDPHGTSLVLLLIYTDSCHFSESILRTLSLASSLLDDFFATYSLHYSGSPPTVAKLQLDNIDPRTLYDNFGIEGGPKLLFIVSHAEDDKTYLLEFSGAHGSGLSIFERTLHLWYHAIVPLGDYGVVADQYVYLKPRRFESTDEIFSFLKEHRDGLLLHSVVNPMLPSTLTNQERIYVEWLMLEENDTESDDFVLLVQCQKYETDATVLYNIFNKVASSLAARRDRLFLTSKSCSMVDGAVQAWKIPRQHAHGSLWDKENFPRIDFVPKDDEPGEDLADFLTDVSTPSVLWFDRQTTAPIAFGVHRKVHACLFLNLHQVPPDVSSHAAPEPRTVLRQFRRACRIHRRTNRSRQRDLVCVIIPSLETRVLSTFGIDLWSLVDAQVLNSEGPNETEILPQLLITDQRHGGTQRFYLDRASLLASSTAISDFINSFWDGAGEPTVRSASDPTCGHCKRFSTIWNQLGTLLGYIGWESFLTLYQFDVTANDLPLSWNLTVKWVPDVYYLAPSGAKNSGNIQTNDWVCYEWNDVLDDGVGRISKALEIVDWVIHVGNFSDEELSSLLSDLDTHF</sequence>
<evidence type="ECO:0000256" key="6">
    <source>
        <dbReference type="ARBA" id="ARBA00023235"/>
    </source>
</evidence>
<evidence type="ECO:0000313" key="9">
    <source>
        <dbReference type="EMBL" id="EEC50284.1"/>
    </source>
</evidence>
<dbReference type="PANTHER" id="PTHR18929:SF132">
    <property type="entry name" value="PROTEIN DISULFIDE-ISOMERASE A3"/>
    <property type="match status" value="1"/>
</dbReference>
<name>B7FUL3_PHATC</name>
<proteinExistence type="inferred from homology"/>
<reference evidence="9 10" key="1">
    <citation type="journal article" date="2008" name="Nature">
        <title>The Phaeodactylum genome reveals the evolutionary history of diatom genomes.</title>
        <authorList>
            <person name="Bowler C."/>
            <person name="Allen A.E."/>
            <person name="Badger J.H."/>
            <person name="Grimwood J."/>
            <person name="Jabbari K."/>
            <person name="Kuo A."/>
            <person name="Maheswari U."/>
            <person name="Martens C."/>
            <person name="Maumus F."/>
            <person name="Otillar R.P."/>
            <person name="Rayko E."/>
            <person name="Salamov A."/>
            <person name="Vandepoele K."/>
            <person name="Beszteri B."/>
            <person name="Gruber A."/>
            <person name="Heijde M."/>
            <person name="Katinka M."/>
            <person name="Mock T."/>
            <person name="Valentin K."/>
            <person name="Verret F."/>
            <person name="Berges J.A."/>
            <person name="Brownlee C."/>
            <person name="Cadoret J.P."/>
            <person name="Chiovitti A."/>
            <person name="Choi C.J."/>
            <person name="Coesel S."/>
            <person name="De Martino A."/>
            <person name="Detter J.C."/>
            <person name="Durkin C."/>
            <person name="Falciatore A."/>
            <person name="Fournet J."/>
            <person name="Haruta M."/>
            <person name="Huysman M.J."/>
            <person name="Jenkins B.D."/>
            <person name="Jiroutova K."/>
            <person name="Jorgensen R.E."/>
            <person name="Joubert Y."/>
            <person name="Kaplan A."/>
            <person name="Kroger N."/>
            <person name="Kroth P.G."/>
            <person name="La Roche J."/>
            <person name="Lindquist E."/>
            <person name="Lommer M."/>
            <person name="Martin-Jezequel V."/>
            <person name="Lopez P.J."/>
            <person name="Lucas S."/>
            <person name="Mangogna M."/>
            <person name="McGinnis K."/>
            <person name="Medlin L.K."/>
            <person name="Montsant A."/>
            <person name="Oudot-Le Secq M.P."/>
            <person name="Napoli C."/>
            <person name="Obornik M."/>
            <person name="Parker M.S."/>
            <person name="Petit J.L."/>
            <person name="Porcel B.M."/>
            <person name="Poulsen N."/>
            <person name="Robison M."/>
            <person name="Rychlewski L."/>
            <person name="Rynearson T.A."/>
            <person name="Schmutz J."/>
            <person name="Shapiro H."/>
            <person name="Siaut M."/>
            <person name="Stanley M."/>
            <person name="Sussman M.R."/>
            <person name="Taylor A.R."/>
            <person name="Vardi A."/>
            <person name="von Dassow P."/>
            <person name="Vyverman W."/>
            <person name="Willis A."/>
            <person name="Wyrwicz L.S."/>
            <person name="Rokhsar D.S."/>
            <person name="Weissenbach J."/>
            <person name="Armbrust E.V."/>
            <person name="Green B.R."/>
            <person name="Van de Peer Y."/>
            <person name="Grigoriev I.V."/>
        </authorList>
    </citation>
    <scope>NUCLEOTIDE SEQUENCE [LARGE SCALE GENOMIC DNA]</scope>
    <source>
        <strain evidence="9 10">CCAP 1055/1</strain>
    </source>
</reference>
<comment type="similarity">
    <text evidence="3">Belongs to the protein disulfide isomerase family.</text>
</comment>
<dbReference type="EC" id="5.3.4.1" evidence="4"/>
<keyword evidence="8" id="KW-0812">Transmembrane</keyword>
<comment type="catalytic activity">
    <reaction evidence="1">
        <text>Catalyzes the rearrangement of -S-S- bonds in proteins.</text>
        <dbReference type="EC" id="5.3.4.1"/>
    </reaction>
</comment>
<comment type="subcellular location">
    <subcellularLocation>
        <location evidence="2">Endoplasmic reticulum lumen</location>
    </subcellularLocation>
</comment>
<keyword evidence="7" id="KW-0676">Redox-active center</keyword>
<organism evidence="9 10">
    <name type="scientific">Phaeodactylum tricornutum (strain CCAP 1055/1)</name>
    <dbReference type="NCBI Taxonomy" id="556484"/>
    <lineage>
        <taxon>Eukaryota</taxon>
        <taxon>Sar</taxon>
        <taxon>Stramenopiles</taxon>
        <taxon>Ochrophyta</taxon>
        <taxon>Bacillariophyta</taxon>
        <taxon>Bacillariophyceae</taxon>
        <taxon>Bacillariophycidae</taxon>
        <taxon>Naviculales</taxon>
        <taxon>Phaeodactylaceae</taxon>
        <taxon>Phaeodactylum</taxon>
    </lineage>
</organism>
<accession>B7FUL3</accession>
<keyword evidence="8" id="KW-1133">Transmembrane helix</keyword>
<dbReference type="EMBL" id="CM000607">
    <property type="protein sequence ID" value="EEC50284.1"/>
    <property type="molecule type" value="Genomic_DNA"/>
</dbReference>
<evidence type="ECO:0000256" key="7">
    <source>
        <dbReference type="ARBA" id="ARBA00023284"/>
    </source>
</evidence>
<gene>
    <name evidence="9" type="ORF">PHATRDRAFT_44590</name>
</gene>
<dbReference type="GO" id="GO:0006457">
    <property type="term" value="P:protein folding"/>
    <property type="evidence" value="ECO:0007669"/>
    <property type="project" value="TreeGrafter"/>
</dbReference>
<dbReference type="InterPro" id="IPR036249">
    <property type="entry name" value="Thioredoxin-like_sf"/>
</dbReference>
<dbReference type="GO" id="GO:0005788">
    <property type="term" value="C:endoplasmic reticulum lumen"/>
    <property type="evidence" value="ECO:0007669"/>
    <property type="project" value="UniProtKB-SubCell"/>
</dbReference>
<dbReference type="KEGG" id="pti:PHATRDRAFT_44590"/>
<evidence type="ECO:0000256" key="3">
    <source>
        <dbReference type="ARBA" id="ARBA00006347"/>
    </source>
</evidence>
<dbReference type="RefSeq" id="XP_002178619.1">
    <property type="nucleotide sequence ID" value="XM_002178583.1"/>
</dbReference>
<dbReference type="GO" id="GO:0003756">
    <property type="term" value="F:protein disulfide isomerase activity"/>
    <property type="evidence" value="ECO:0007669"/>
    <property type="project" value="UniProtKB-EC"/>
</dbReference>
<dbReference type="OrthoDB" id="427280at2759"/>
<evidence type="ECO:0000256" key="8">
    <source>
        <dbReference type="SAM" id="Phobius"/>
    </source>
</evidence>
<protein>
    <recommendedName>
        <fullName evidence="4">protein disulfide-isomerase</fullName>
        <ecNumber evidence="4">5.3.4.1</ecNumber>
    </recommendedName>
</protein>
<keyword evidence="8" id="KW-0472">Membrane</keyword>
<dbReference type="SUPFAM" id="SSF52833">
    <property type="entry name" value="Thioredoxin-like"/>
    <property type="match status" value="1"/>
</dbReference>
<dbReference type="eggNOG" id="KOG0190">
    <property type="taxonomic scope" value="Eukaryota"/>
</dbReference>
<dbReference type="PANTHER" id="PTHR18929">
    <property type="entry name" value="PROTEIN DISULFIDE ISOMERASE"/>
    <property type="match status" value="1"/>
</dbReference>
<evidence type="ECO:0000256" key="1">
    <source>
        <dbReference type="ARBA" id="ARBA00001182"/>
    </source>
</evidence>
<dbReference type="Proteomes" id="UP000000759">
    <property type="component" value="Chromosome 4"/>
</dbReference>
<keyword evidence="5" id="KW-0256">Endoplasmic reticulum</keyword>